<evidence type="ECO:0000256" key="6">
    <source>
        <dbReference type="RuleBase" id="RU000416"/>
    </source>
</evidence>
<evidence type="ECO:0000256" key="3">
    <source>
        <dbReference type="ARBA" id="ARBA00022691"/>
    </source>
</evidence>
<name>A0ABS4CUD5_9BACI</name>
<dbReference type="EC" id="2.1.1.37" evidence="7"/>
<dbReference type="InterPro" id="IPR001525">
    <property type="entry name" value="C5_MeTfrase"/>
</dbReference>
<protein>
    <recommendedName>
        <fullName evidence="7">Cytosine-specific methyltransferase</fullName>
        <ecNumber evidence="7">2.1.1.37</ecNumber>
    </recommendedName>
</protein>
<feature type="active site" evidence="5">
    <location>
        <position position="96"/>
    </location>
</feature>
<sequence length="466" mass="52858">MPYAIDLFCGAGGMSEGLIQAGYHILFSSDISEDVERTYTHRHEQLGLHQGQNTYFHRADISQLNGDFIFQSIHSLEIFQGHEIPEIDAIFGGPPCQGFSLAGRRKKNDPRNMLFREYIRVISEVQPKYVVMENVEGFLFTKLDNFIGVTGINYPDDTLVTELLANELNAIGYRVLTPRLLDASNYGVPQKRRRAIFIAFRHDQAPPQYPEVNENQEIVTVQDAISDLIIDNAHTINNDSLTNYQVRSNLGRTPRILNANRHGIEFGDPIAHRGPIQNHDLSRHSEAVIQRFSLYREGENTSTVLNRILNNGLENVLFNYPDLLIECFNKQDEYNDLVSLADALEDGSAGEDIVKKFLSKKGNRLRYNRNQPAPTVVTLPDDFIVPFENRIPTVRELARLQSFDDSFEFRGKRTTGGVRRRVEVPQYTQVGNAVPPLLSKAIGLKIKEALNTENNTDTLENEFIIV</sequence>
<keyword evidence="4" id="KW-0680">Restriction system</keyword>
<dbReference type="PROSITE" id="PS00095">
    <property type="entry name" value="C5_MTASE_2"/>
    <property type="match status" value="1"/>
</dbReference>
<gene>
    <name evidence="8" type="ORF">JOC74_001259</name>
</gene>
<evidence type="ECO:0000256" key="2">
    <source>
        <dbReference type="ARBA" id="ARBA00022679"/>
    </source>
</evidence>
<evidence type="ECO:0000256" key="7">
    <source>
        <dbReference type="RuleBase" id="RU000417"/>
    </source>
</evidence>
<evidence type="ECO:0000256" key="5">
    <source>
        <dbReference type="PROSITE-ProRule" id="PRU01016"/>
    </source>
</evidence>
<evidence type="ECO:0000313" key="9">
    <source>
        <dbReference type="Proteomes" id="UP000674416"/>
    </source>
</evidence>
<accession>A0ABS4CUD5</accession>
<dbReference type="Pfam" id="PF00145">
    <property type="entry name" value="DNA_methylase"/>
    <property type="match status" value="1"/>
</dbReference>
<proteinExistence type="inferred from homology"/>
<dbReference type="InterPro" id="IPR031303">
    <property type="entry name" value="C5_meth_CS"/>
</dbReference>
<dbReference type="Gene3D" id="3.90.120.10">
    <property type="entry name" value="DNA Methylase, subunit A, domain 2"/>
    <property type="match status" value="1"/>
</dbReference>
<dbReference type="PANTHER" id="PTHR10629">
    <property type="entry name" value="CYTOSINE-SPECIFIC METHYLTRANSFERASE"/>
    <property type="match status" value="1"/>
</dbReference>
<evidence type="ECO:0000256" key="4">
    <source>
        <dbReference type="ARBA" id="ARBA00022747"/>
    </source>
</evidence>
<dbReference type="PROSITE" id="PS51679">
    <property type="entry name" value="SAM_MT_C5"/>
    <property type="match status" value="1"/>
</dbReference>
<dbReference type="Gene3D" id="3.40.50.150">
    <property type="entry name" value="Vaccinia Virus protein VP39"/>
    <property type="match status" value="1"/>
</dbReference>
<dbReference type="PANTHER" id="PTHR10629:SF52">
    <property type="entry name" value="DNA (CYTOSINE-5)-METHYLTRANSFERASE 1"/>
    <property type="match status" value="1"/>
</dbReference>
<evidence type="ECO:0000313" key="8">
    <source>
        <dbReference type="EMBL" id="MBP1080771.1"/>
    </source>
</evidence>
<dbReference type="GO" id="GO:0032259">
    <property type="term" value="P:methylation"/>
    <property type="evidence" value="ECO:0007669"/>
    <property type="project" value="UniProtKB-KW"/>
</dbReference>
<dbReference type="Proteomes" id="UP000674416">
    <property type="component" value="Unassembled WGS sequence"/>
</dbReference>
<keyword evidence="9" id="KW-1185">Reference proteome</keyword>
<comment type="caution">
    <text evidence="8">The sequence shown here is derived from an EMBL/GenBank/DDBJ whole genome shotgun (WGS) entry which is preliminary data.</text>
</comment>
<organism evidence="8 9">
    <name type="scientific">Bacillus capparidis</name>
    <dbReference type="NCBI Taxonomy" id="1840411"/>
    <lineage>
        <taxon>Bacteria</taxon>
        <taxon>Bacillati</taxon>
        <taxon>Bacillota</taxon>
        <taxon>Bacilli</taxon>
        <taxon>Bacillales</taxon>
        <taxon>Bacillaceae</taxon>
        <taxon>Bacillus</taxon>
    </lineage>
</organism>
<dbReference type="InterPro" id="IPR050390">
    <property type="entry name" value="C5-Methyltransferase"/>
</dbReference>
<keyword evidence="2 5" id="KW-0808">Transferase</keyword>
<reference evidence="8 9" key="1">
    <citation type="submission" date="2021-01" db="EMBL/GenBank/DDBJ databases">
        <title>Genomic Encyclopedia of Type Strains, Phase IV (KMG-IV): sequencing the most valuable type-strain genomes for metagenomic binning, comparative biology and taxonomic classification.</title>
        <authorList>
            <person name="Goeker M."/>
        </authorList>
    </citation>
    <scope>NUCLEOTIDE SEQUENCE [LARGE SCALE GENOMIC DNA]</scope>
    <source>
        <strain evidence="8 9">DSM 103394</strain>
    </source>
</reference>
<keyword evidence="1 5" id="KW-0489">Methyltransferase</keyword>
<dbReference type="RefSeq" id="WP_211086080.1">
    <property type="nucleotide sequence ID" value="NZ_JAFDST010000001.1"/>
</dbReference>
<dbReference type="InterPro" id="IPR018117">
    <property type="entry name" value="C5_DNA_meth_AS"/>
</dbReference>
<comment type="similarity">
    <text evidence="5 6">Belongs to the class I-like SAM-binding methyltransferase superfamily. C5-methyltransferase family.</text>
</comment>
<keyword evidence="3 5" id="KW-0949">S-adenosyl-L-methionine</keyword>
<dbReference type="EMBL" id="JAFDST010000001">
    <property type="protein sequence ID" value="MBP1080771.1"/>
    <property type="molecule type" value="Genomic_DNA"/>
</dbReference>
<dbReference type="PROSITE" id="PS00094">
    <property type="entry name" value="C5_MTASE_1"/>
    <property type="match status" value="1"/>
</dbReference>
<dbReference type="SUPFAM" id="SSF53335">
    <property type="entry name" value="S-adenosyl-L-methionine-dependent methyltransferases"/>
    <property type="match status" value="1"/>
</dbReference>
<comment type="catalytic activity">
    <reaction evidence="7">
        <text>a 2'-deoxycytidine in DNA + S-adenosyl-L-methionine = a 5-methyl-2'-deoxycytidine in DNA + S-adenosyl-L-homocysteine + H(+)</text>
        <dbReference type="Rhea" id="RHEA:13681"/>
        <dbReference type="Rhea" id="RHEA-COMP:11369"/>
        <dbReference type="Rhea" id="RHEA-COMP:11370"/>
        <dbReference type="ChEBI" id="CHEBI:15378"/>
        <dbReference type="ChEBI" id="CHEBI:57856"/>
        <dbReference type="ChEBI" id="CHEBI:59789"/>
        <dbReference type="ChEBI" id="CHEBI:85452"/>
        <dbReference type="ChEBI" id="CHEBI:85454"/>
        <dbReference type="EC" id="2.1.1.37"/>
    </reaction>
</comment>
<dbReference type="InterPro" id="IPR029063">
    <property type="entry name" value="SAM-dependent_MTases_sf"/>
</dbReference>
<evidence type="ECO:0000256" key="1">
    <source>
        <dbReference type="ARBA" id="ARBA00022603"/>
    </source>
</evidence>
<dbReference type="NCBIfam" id="TIGR00675">
    <property type="entry name" value="dcm"/>
    <property type="match status" value="1"/>
</dbReference>
<dbReference type="GO" id="GO:0003886">
    <property type="term" value="F:DNA (cytosine-5-)-methyltransferase activity"/>
    <property type="evidence" value="ECO:0007669"/>
    <property type="project" value="UniProtKB-EC"/>
</dbReference>
<dbReference type="PRINTS" id="PR00105">
    <property type="entry name" value="C5METTRFRASE"/>
</dbReference>